<dbReference type="PANTHER" id="PTHR46206:SF2">
    <property type="entry name" value="CYTOCHROME P450 MONOOXYGENASE AUSG-RELATED"/>
    <property type="match status" value="1"/>
</dbReference>
<evidence type="ECO:0000256" key="2">
    <source>
        <dbReference type="ARBA" id="ARBA00010617"/>
    </source>
</evidence>
<evidence type="ECO:0000256" key="1">
    <source>
        <dbReference type="ARBA" id="ARBA00001971"/>
    </source>
</evidence>
<comment type="caution">
    <text evidence="9">The sequence shown here is derived from an EMBL/GenBank/DDBJ whole genome shotgun (WGS) entry which is preliminary data.</text>
</comment>
<dbReference type="PRINTS" id="PR00465">
    <property type="entry name" value="EP450IV"/>
</dbReference>
<dbReference type="SUPFAM" id="SSF48264">
    <property type="entry name" value="Cytochrome P450"/>
    <property type="match status" value="1"/>
</dbReference>
<evidence type="ECO:0000256" key="4">
    <source>
        <dbReference type="ARBA" id="ARBA00022723"/>
    </source>
</evidence>
<dbReference type="InterPro" id="IPR001128">
    <property type="entry name" value="Cyt_P450"/>
</dbReference>
<dbReference type="Pfam" id="PF00067">
    <property type="entry name" value="p450"/>
    <property type="match status" value="1"/>
</dbReference>
<dbReference type="PROSITE" id="PS00086">
    <property type="entry name" value="CYTOCHROME_P450"/>
    <property type="match status" value="1"/>
</dbReference>
<evidence type="ECO:0000256" key="3">
    <source>
        <dbReference type="ARBA" id="ARBA00022617"/>
    </source>
</evidence>
<sequence length="733" mass="82413">MLKEELVLAINFIELIATGVRSSCSLQGILKSFEVTLACLFWYLQTIIKDTHGYIPGFDAFSLDDRLAKIVTKYLTKALAKLTAPISNEATQALKTVLTDSNDWHVINPKDDLVRIVSRMSTRIFMGEELCRDDNWIRASGDYTVAAFSATDDVRTWPRLLRPIVHWAMPTCWDLRQKLTQAHAALEPHIQRRNQIKEDAMAQGKPSPFDDLIEWWETEYGHSKDHAKHQLTLTVVAIHTTSDLLQQTMIDIALNLEILSPLREEVVRVLGSQGLKKTALYNLKLMDSVIKESQRMKPALLDGYLIKRGQNLVGDGTHMWNSEYWKDADKFDGYRFLRLREMTEGEKQEDSKTAHLVSTSSKHLGFGHGLHACPGRFFAANEIKIALCHLLLKYDWRLPDGFRPKATPFAAVASAALVAANPVPRQASNFVGYLISTFSDANPKVQFHLSNGNSASSFKFLNKGQAVLTSTVGTKAVRDVYLTTNPSRSEWYLIATDLDINAAGFNWDKATRTGSRGIVVWKSTNLVDWSAPSLRIVEADTAGMVWAPSAVWDDAKAHWYVFWASRHYRSTDTGHTGTATLDRIRYTATKDFVTFSPARDYVALADTPLIDQEFQYLGTPGAYARFLKNETTNQVYQEVTSDGIFGTWRRIPGYVRNESPREGPASFADNTNSNLYHLLLDDYTQYVPFQTSNIQSPSWSASSTSGFPKGLKHGCVTPLTQTEWNALNSRFPA</sequence>
<name>A0A9P6I0Y4_9PEZI</name>
<evidence type="ECO:0000256" key="7">
    <source>
        <dbReference type="ARBA" id="ARBA00023033"/>
    </source>
</evidence>
<protein>
    <submittedName>
        <fullName evidence="9">Endo-beta-xylanase</fullName>
    </submittedName>
</protein>
<dbReference type="Gene3D" id="1.10.630.10">
    <property type="entry name" value="Cytochrome P450"/>
    <property type="match status" value="1"/>
</dbReference>
<dbReference type="InterPro" id="IPR036396">
    <property type="entry name" value="Cyt_P450_sf"/>
</dbReference>
<keyword evidence="7" id="KW-0503">Monooxygenase</keyword>
<dbReference type="CDD" id="cd08983">
    <property type="entry name" value="GH43_Bt3655-like"/>
    <property type="match status" value="1"/>
</dbReference>
<dbReference type="Gene3D" id="2.115.10.20">
    <property type="entry name" value="Glycosyl hydrolase domain, family 43"/>
    <property type="match status" value="1"/>
</dbReference>
<dbReference type="InterPro" id="IPR017972">
    <property type="entry name" value="Cyt_P450_CS"/>
</dbReference>
<dbReference type="PANTHER" id="PTHR46206">
    <property type="entry name" value="CYTOCHROME P450"/>
    <property type="match status" value="1"/>
</dbReference>
<keyword evidence="4 8" id="KW-0479">Metal-binding</keyword>
<dbReference type="InterPro" id="IPR002403">
    <property type="entry name" value="Cyt_P450_E_grp-IV"/>
</dbReference>
<comment type="similarity">
    <text evidence="2">Belongs to the cytochrome P450 family.</text>
</comment>
<evidence type="ECO:0000256" key="5">
    <source>
        <dbReference type="ARBA" id="ARBA00023002"/>
    </source>
</evidence>
<evidence type="ECO:0000256" key="6">
    <source>
        <dbReference type="ARBA" id="ARBA00023004"/>
    </source>
</evidence>
<comment type="cofactor">
    <cofactor evidence="1 8">
        <name>heme</name>
        <dbReference type="ChEBI" id="CHEBI:30413"/>
    </cofactor>
</comment>
<gene>
    <name evidence="9" type="ORF">CkaCkLH20_08006</name>
</gene>
<proteinExistence type="inferred from homology"/>
<evidence type="ECO:0000313" key="10">
    <source>
        <dbReference type="Proteomes" id="UP000781932"/>
    </source>
</evidence>
<keyword evidence="5" id="KW-0560">Oxidoreductase</keyword>
<dbReference type="InterPro" id="IPR023296">
    <property type="entry name" value="Glyco_hydro_beta-prop_sf"/>
</dbReference>
<dbReference type="GO" id="GO:0016705">
    <property type="term" value="F:oxidoreductase activity, acting on paired donors, with incorporation or reduction of molecular oxygen"/>
    <property type="evidence" value="ECO:0007669"/>
    <property type="project" value="InterPro"/>
</dbReference>
<evidence type="ECO:0000313" key="9">
    <source>
        <dbReference type="EMBL" id="KAF9874443.1"/>
    </source>
</evidence>
<dbReference type="CDD" id="cd11041">
    <property type="entry name" value="CYP503A1-like"/>
    <property type="match status" value="1"/>
</dbReference>
<keyword evidence="6 8" id="KW-0408">Iron</keyword>
<feature type="binding site" description="axial binding residue" evidence="8">
    <location>
        <position position="373"/>
    </location>
    <ligand>
        <name>heme</name>
        <dbReference type="ChEBI" id="CHEBI:30413"/>
    </ligand>
    <ligandPart>
        <name>Fe</name>
        <dbReference type="ChEBI" id="CHEBI:18248"/>
    </ligandPart>
</feature>
<accession>A0A9P6I0Y4</accession>
<dbReference type="GO" id="GO:0005506">
    <property type="term" value="F:iron ion binding"/>
    <property type="evidence" value="ECO:0007669"/>
    <property type="project" value="InterPro"/>
</dbReference>
<dbReference type="AlphaFoldDB" id="A0A9P6I0Y4"/>
<reference evidence="9" key="2">
    <citation type="submission" date="2020-11" db="EMBL/GenBank/DDBJ databases">
        <title>Whole genome sequencing of Colletotrichum sp.</title>
        <authorList>
            <person name="Li H."/>
        </authorList>
    </citation>
    <scope>NUCLEOTIDE SEQUENCE</scope>
    <source>
        <strain evidence="9">CkLH20</strain>
    </source>
</reference>
<dbReference type="Proteomes" id="UP000781932">
    <property type="component" value="Unassembled WGS sequence"/>
</dbReference>
<keyword evidence="3 8" id="KW-0349">Heme</keyword>
<evidence type="ECO:0000256" key="8">
    <source>
        <dbReference type="PIRSR" id="PIRSR602403-1"/>
    </source>
</evidence>
<dbReference type="EMBL" id="JAATWM020000026">
    <property type="protein sequence ID" value="KAF9874443.1"/>
    <property type="molecule type" value="Genomic_DNA"/>
</dbReference>
<dbReference type="GO" id="GO:0020037">
    <property type="term" value="F:heme binding"/>
    <property type="evidence" value="ECO:0007669"/>
    <property type="project" value="InterPro"/>
</dbReference>
<dbReference type="GeneID" id="62163795"/>
<dbReference type="GO" id="GO:0004497">
    <property type="term" value="F:monooxygenase activity"/>
    <property type="evidence" value="ECO:0007669"/>
    <property type="project" value="UniProtKB-KW"/>
</dbReference>
<organism evidence="9 10">
    <name type="scientific">Colletotrichum karsti</name>
    <dbReference type="NCBI Taxonomy" id="1095194"/>
    <lineage>
        <taxon>Eukaryota</taxon>
        <taxon>Fungi</taxon>
        <taxon>Dikarya</taxon>
        <taxon>Ascomycota</taxon>
        <taxon>Pezizomycotina</taxon>
        <taxon>Sordariomycetes</taxon>
        <taxon>Hypocreomycetidae</taxon>
        <taxon>Glomerellales</taxon>
        <taxon>Glomerellaceae</taxon>
        <taxon>Colletotrichum</taxon>
        <taxon>Colletotrichum boninense species complex</taxon>
    </lineage>
</organism>
<dbReference type="SUPFAM" id="SSF75005">
    <property type="entry name" value="Arabinanase/levansucrase/invertase"/>
    <property type="match status" value="1"/>
</dbReference>
<dbReference type="RefSeq" id="XP_038743904.1">
    <property type="nucleotide sequence ID" value="XM_038890721.1"/>
</dbReference>
<keyword evidence="10" id="KW-1185">Reference proteome</keyword>
<dbReference type="OrthoDB" id="19657at2759"/>
<reference evidence="9" key="1">
    <citation type="submission" date="2020-03" db="EMBL/GenBank/DDBJ databases">
        <authorList>
            <person name="He L."/>
        </authorList>
    </citation>
    <scope>NUCLEOTIDE SEQUENCE</scope>
    <source>
        <strain evidence="9">CkLH20</strain>
    </source>
</reference>